<gene>
    <name evidence="5" type="ORF">B0A75_04685</name>
</gene>
<dbReference type="GO" id="GO:0008233">
    <property type="term" value="F:peptidase activity"/>
    <property type="evidence" value="ECO:0007669"/>
    <property type="project" value="UniProtKB-KW"/>
</dbReference>
<dbReference type="Proteomes" id="UP000198336">
    <property type="component" value="Unassembled WGS sequence"/>
</dbReference>
<name>A0A226I768_9FLAO</name>
<dbReference type="AlphaFoldDB" id="A0A226I768"/>
<accession>A0A226I768</accession>
<evidence type="ECO:0000313" key="5">
    <source>
        <dbReference type="EMBL" id="OXB01741.1"/>
    </source>
</evidence>
<evidence type="ECO:0000256" key="1">
    <source>
        <dbReference type="ARBA" id="ARBA00022612"/>
    </source>
</evidence>
<keyword evidence="2" id="KW-0645">Protease</keyword>
<protein>
    <recommendedName>
        <fullName evidence="4">Prohead serine protease domain-containing protein</fullName>
    </recommendedName>
</protein>
<proteinExistence type="predicted"/>
<dbReference type="EMBL" id="MUHA01000006">
    <property type="protein sequence ID" value="OXB01741.1"/>
    <property type="molecule type" value="Genomic_DNA"/>
</dbReference>
<evidence type="ECO:0000259" key="4">
    <source>
        <dbReference type="Pfam" id="PF04586"/>
    </source>
</evidence>
<comment type="caution">
    <text evidence="5">The sequence shown here is derived from an EMBL/GenBank/DDBJ whole genome shotgun (WGS) entry which is preliminary data.</text>
</comment>
<keyword evidence="3" id="KW-0378">Hydrolase</keyword>
<organism evidence="5 6">
    <name type="scientific">Flavobacterium oncorhynchi</name>
    <dbReference type="NCBI Taxonomy" id="728056"/>
    <lineage>
        <taxon>Bacteria</taxon>
        <taxon>Pseudomonadati</taxon>
        <taxon>Bacteroidota</taxon>
        <taxon>Flavobacteriia</taxon>
        <taxon>Flavobacteriales</taxon>
        <taxon>Flavobacteriaceae</taxon>
        <taxon>Flavobacterium</taxon>
    </lineage>
</organism>
<keyword evidence="6" id="KW-1185">Reference proteome</keyword>
<feature type="domain" description="Prohead serine protease" evidence="4">
    <location>
        <begin position="96"/>
        <end position="167"/>
    </location>
</feature>
<evidence type="ECO:0000256" key="2">
    <source>
        <dbReference type="ARBA" id="ARBA00022670"/>
    </source>
</evidence>
<dbReference type="Pfam" id="PF04586">
    <property type="entry name" value="Peptidase_S78"/>
    <property type="match status" value="1"/>
</dbReference>
<dbReference type="GO" id="GO:0006508">
    <property type="term" value="P:proteolysis"/>
    <property type="evidence" value="ECO:0007669"/>
    <property type="project" value="UniProtKB-KW"/>
</dbReference>
<evidence type="ECO:0000256" key="3">
    <source>
        <dbReference type="ARBA" id="ARBA00022801"/>
    </source>
</evidence>
<dbReference type="InterPro" id="IPR054613">
    <property type="entry name" value="Peptidase_S78_dom"/>
</dbReference>
<keyword evidence="1" id="KW-1188">Viral release from host cell</keyword>
<evidence type="ECO:0000313" key="6">
    <source>
        <dbReference type="Proteomes" id="UP000198336"/>
    </source>
</evidence>
<sequence length="206" mass="23408">MESKIIKRDVQVVLRELTPEMIENREAEFVISSEAKDTYDTVFTADGAEFERYESNPIVAYGHRTWSDNPDMIIGTSEVSQEGKLTIGKVRFEDAESNPIAEKVWKKVQAGILRMASIGANILEWRMGDEAKGEDKSVVYFTRWELLEWSIVAIGSNPDALKREAQTAEEIRNSIKENTPENENLSGQTVKRTVREAQLIINENLK</sequence>
<reference evidence="5 6" key="1">
    <citation type="submission" date="2016-11" db="EMBL/GenBank/DDBJ databases">
        <title>Whole genomes of Flavobacteriaceae.</title>
        <authorList>
            <person name="Stine C."/>
            <person name="Li C."/>
            <person name="Tadesse D."/>
        </authorList>
    </citation>
    <scope>NUCLEOTIDE SEQUENCE [LARGE SCALE GENOMIC DNA]</scope>
    <source>
        <strain evidence="5 6">CCUG 59446</strain>
    </source>
</reference>